<gene>
    <name evidence="1" type="ORF">g.8782</name>
</gene>
<organism evidence="1">
    <name type="scientific">Sipha flava</name>
    <name type="common">yellow sugarcane aphid</name>
    <dbReference type="NCBI Taxonomy" id="143950"/>
    <lineage>
        <taxon>Eukaryota</taxon>
        <taxon>Metazoa</taxon>
        <taxon>Ecdysozoa</taxon>
        <taxon>Arthropoda</taxon>
        <taxon>Hexapoda</taxon>
        <taxon>Insecta</taxon>
        <taxon>Pterygota</taxon>
        <taxon>Neoptera</taxon>
        <taxon>Paraneoptera</taxon>
        <taxon>Hemiptera</taxon>
        <taxon>Sternorrhyncha</taxon>
        <taxon>Aphidomorpha</taxon>
        <taxon>Aphidoidea</taxon>
        <taxon>Aphididae</taxon>
        <taxon>Sipha</taxon>
    </lineage>
</organism>
<protein>
    <submittedName>
        <fullName evidence="1">Uncharacterized protein</fullName>
    </submittedName>
</protein>
<dbReference type="AlphaFoldDB" id="A0A2S2QG72"/>
<dbReference type="EMBL" id="GGMS01007552">
    <property type="protein sequence ID" value="MBY76755.1"/>
    <property type="molecule type" value="Transcribed_RNA"/>
</dbReference>
<sequence>MILADHIVTRQSAFCIRCGTRVRRTIRIALLSSRTHLTNDICLRRAIIVCNICFFLLLLRTTCCAREVLLFRFQFLSVTIGLRTRASHSRCSCDDLIILLFPS</sequence>
<evidence type="ECO:0000313" key="1">
    <source>
        <dbReference type="EMBL" id="MBY76755.1"/>
    </source>
</evidence>
<accession>A0A2S2QG72</accession>
<proteinExistence type="predicted"/>
<reference evidence="1" key="1">
    <citation type="submission" date="2018-04" db="EMBL/GenBank/DDBJ databases">
        <title>Transcriptome assembly of Sipha flava.</title>
        <authorList>
            <person name="Scully E.D."/>
            <person name="Geib S.M."/>
            <person name="Palmer N.A."/>
            <person name="Koch K."/>
            <person name="Bradshaw J."/>
            <person name="Heng-Moss T."/>
            <person name="Sarath G."/>
        </authorList>
    </citation>
    <scope>NUCLEOTIDE SEQUENCE</scope>
</reference>
<name>A0A2S2QG72_9HEMI</name>